<proteinExistence type="predicted"/>
<comment type="caution">
    <text evidence="1">The sequence shown here is derived from an EMBL/GenBank/DDBJ whole genome shotgun (WGS) entry which is preliminary data.</text>
</comment>
<dbReference type="AlphaFoldDB" id="A0A8H7PPN0"/>
<keyword evidence="2" id="KW-1185">Reference proteome</keyword>
<reference evidence="1" key="1">
    <citation type="submission" date="2020-12" db="EMBL/GenBank/DDBJ databases">
        <title>Metabolic potential, ecology and presence of endohyphal bacteria is reflected in genomic diversity of Mucoromycotina.</title>
        <authorList>
            <person name="Muszewska A."/>
            <person name="Okrasinska A."/>
            <person name="Steczkiewicz K."/>
            <person name="Drgas O."/>
            <person name="Orlowska M."/>
            <person name="Perlinska-Lenart U."/>
            <person name="Aleksandrzak-Piekarczyk T."/>
            <person name="Szatraj K."/>
            <person name="Zielenkiewicz U."/>
            <person name="Pilsyk S."/>
            <person name="Malc E."/>
            <person name="Mieczkowski P."/>
            <person name="Kruszewska J.S."/>
            <person name="Biernat P."/>
            <person name="Pawlowska J."/>
        </authorList>
    </citation>
    <scope>NUCLEOTIDE SEQUENCE</scope>
    <source>
        <strain evidence="1">WA0000067209</strain>
    </source>
</reference>
<gene>
    <name evidence="1" type="ORF">INT43_003149</name>
</gene>
<evidence type="ECO:0000313" key="1">
    <source>
        <dbReference type="EMBL" id="KAG2177902.1"/>
    </source>
</evidence>
<evidence type="ECO:0000313" key="2">
    <source>
        <dbReference type="Proteomes" id="UP000654370"/>
    </source>
</evidence>
<dbReference type="Proteomes" id="UP000654370">
    <property type="component" value="Unassembled WGS sequence"/>
</dbReference>
<organism evidence="1 2">
    <name type="scientific">Mortierella isabellina</name>
    <name type="common">Filamentous fungus</name>
    <name type="synonym">Umbelopsis isabellina</name>
    <dbReference type="NCBI Taxonomy" id="91625"/>
    <lineage>
        <taxon>Eukaryota</taxon>
        <taxon>Fungi</taxon>
        <taxon>Fungi incertae sedis</taxon>
        <taxon>Mucoromycota</taxon>
        <taxon>Mucoromycotina</taxon>
        <taxon>Umbelopsidomycetes</taxon>
        <taxon>Umbelopsidales</taxon>
        <taxon>Umbelopsidaceae</taxon>
        <taxon>Umbelopsis</taxon>
    </lineage>
</organism>
<name>A0A8H7PPN0_MORIS</name>
<accession>A0A8H7PPN0</accession>
<sequence length="100" mass="11738">MERQANIGIVRWQDTILGEKNSRSTTGVKHANVLFSPIVRRIMKCNDCLDNRYKVRFLKIWLPQEADLVRLPPKRLPLKEYRDMYIQAGAELSHQQDSDL</sequence>
<protein>
    <submittedName>
        <fullName evidence="1">Uncharacterized protein</fullName>
    </submittedName>
</protein>
<dbReference type="EMBL" id="JAEPQZ010000008">
    <property type="protein sequence ID" value="KAG2177902.1"/>
    <property type="molecule type" value="Genomic_DNA"/>
</dbReference>